<evidence type="ECO:0000256" key="1">
    <source>
        <dbReference type="ARBA" id="ARBA00004418"/>
    </source>
</evidence>
<reference evidence="6 7" key="1">
    <citation type="journal article" date="2018" name="Microbes Environ.">
        <title>Comparative Genomic Insights into Endofungal Lifestyles of Two Bacterial Endosymbionts, Mycoavidus cysteinexigens and Burkholderia rhizoxinica.</title>
        <authorList>
            <person name="Sharmin D."/>
            <person name="Guo Y."/>
            <person name="Nishizawa T."/>
            <person name="Ohshima S."/>
            <person name="Sato Y."/>
            <person name="Takashima Y."/>
            <person name="Narisawa K."/>
            <person name="Ohta H."/>
        </authorList>
    </citation>
    <scope>NUCLEOTIDE SEQUENCE [LARGE SCALE GENOMIC DNA]</scope>
    <source>
        <strain evidence="6 7">B1-EB</strain>
    </source>
</reference>
<dbReference type="Proteomes" id="UP000282597">
    <property type="component" value="Chromosome"/>
</dbReference>
<accession>A0A2Z6EVY4</accession>
<dbReference type="GO" id="GO:0030976">
    <property type="term" value="F:thiamine pyrophosphate binding"/>
    <property type="evidence" value="ECO:0007669"/>
    <property type="project" value="TreeGrafter"/>
</dbReference>
<name>A0A2Z6EVY4_9BURK</name>
<dbReference type="RefSeq" id="WP_232034096.1">
    <property type="nucleotide sequence ID" value="NZ_AP018150.1"/>
</dbReference>
<evidence type="ECO:0000313" key="7">
    <source>
        <dbReference type="Proteomes" id="UP000282597"/>
    </source>
</evidence>
<keyword evidence="3" id="KW-0813">Transport</keyword>
<dbReference type="PANTHER" id="PTHR30006:SF3">
    <property type="entry name" value="THIAMINE-BINDING PERIPLASMIC PROTEIN"/>
    <property type="match status" value="1"/>
</dbReference>
<evidence type="ECO:0000256" key="2">
    <source>
        <dbReference type="ARBA" id="ARBA00008520"/>
    </source>
</evidence>
<protein>
    <submittedName>
        <fullName evidence="6">Uncharacterized protein</fullName>
    </submittedName>
</protein>
<dbReference type="PANTHER" id="PTHR30006">
    <property type="entry name" value="THIAMINE-BINDING PERIPLASMIC PROTEIN-RELATED"/>
    <property type="match status" value="1"/>
</dbReference>
<dbReference type="Gene3D" id="3.40.190.10">
    <property type="entry name" value="Periplasmic binding protein-like II"/>
    <property type="match status" value="2"/>
</dbReference>
<dbReference type="InterPro" id="IPR006059">
    <property type="entry name" value="SBP"/>
</dbReference>
<keyword evidence="5" id="KW-0574">Periplasm</keyword>
<dbReference type="SUPFAM" id="SSF53850">
    <property type="entry name" value="Periplasmic binding protein-like II"/>
    <property type="match status" value="1"/>
</dbReference>
<evidence type="ECO:0000256" key="3">
    <source>
        <dbReference type="ARBA" id="ARBA00022448"/>
    </source>
</evidence>
<proteinExistence type="inferred from homology"/>
<evidence type="ECO:0000256" key="4">
    <source>
        <dbReference type="ARBA" id="ARBA00022729"/>
    </source>
</evidence>
<organism evidence="6 7">
    <name type="scientific">Mycoavidus cysteinexigens</name>
    <dbReference type="NCBI Taxonomy" id="1553431"/>
    <lineage>
        <taxon>Bacteria</taxon>
        <taxon>Pseudomonadati</taxon>
        <taxon>Pseudomonadota</taxon>
        <taxon>Betaproteobacteria</taxon>
        <taxon>Burkholderiales</taxon>
        <taxon>Burkholderiaceae</taxon>
        <taxon>Mycoavidus</taxon>
    </lineage>
</organism>
<dbReference type="GO" id="GO:0015888">
    <property type="term" value="P:thiamine transport"/>
    <property type="evidence" value="ECO:0007669"/>
    <property type="project" value="TreeGrafter"/>
</dbReference>
<dbReference type="Pfam" id="PF13416">
    <property type="entry name" value="SBP_bac_8"/>
    <property type="match status" value="1"/>
</dbReference>
<dbReference type="CDD" id="cd13589">
    <property type="entry name" value="PBP2_polyamine_RpCGA009"/>
    <property type="match status" value="1"/>
</dbReference>
<sequence length="354" mass="40172">MITRRTTIKALAVAATAPFVWAPSRAASRRKPIVIRDPGGIYTKIYQDILYQPFTDKTGIPVRSVQSDAEPTAQIRTMVKSKSYLWDMVAISHRAIPFLTIGKEVYLEKHELEDDPIVSSIPPHFRSKYGVGTNAYATVLAYRIDAFKGRQAPQLWKDFWDVKGFPGRRSLRKLPYDTIEIALMADGVPAKEIYPCNLDRALRSLDKIKSDVSVWWVGSGPQTEHFLKTREVDLIPVFSIWAQAAIDAGAPVAISWEQHLYGCHNWAILKGTPNADACRQFIRFACLPERQALLAPYGIGPTHPDAFKPNYIDPKYVKRLPTHPDNLKKGLFIDASYWLKQDDIIQRFNHWLLG</sequence>
<keyword evidence="4" id="KW-0732">Signal</keyword>
<dbReference type="KEGG" id="mcys:MCB1EB_1397"/>
<dbReference type="GO" id="GO:0030288">
    <property type="term" value="C:outer membrane-bounded periplasmic space"/>
    <property type="evidence" value="ECO:0007669"/>
    <property type="project" value="TreeGrafter"/>
</dbReference>
<gene>
    <name evidence="6" type="ORF">MCB1EB_1397</name>
</gene>
<dbReference type="EMBL" id="AP018150">
    <property type="protein sequence ID" value="BBE09558.1"/>
    <property type="molecule type" value="Genomic_DNA"/>
</dbReference>
<dbReference type="AlphaFoldDB" id="A0A2Z6EVY4"/>
<comment type="subcellular location">
    <subcellularLocation>
        <location evidence="1">Periplasm</location>
    </subcellularLocation>
</comment>
<evidence type="ECO:0000313" key="6">
    <source>
        <dbReference type="EMBL" id="BBE09558.1"/>
    </source>
</evidence>
<dbReference type="GO" id="GO:0030975">
    <property type="term" value="F:thiamine binding"/>
    <property type="evidence" value="ECO:0007669"/>
    <property type="project" value="TreeGrafter"/>
</dbReference>
<comment type="similarity">
    <text evidence="2">Belongs to the bacterial solute-binding protein 1 family.</text>
</comment>
<keyword evidence="7" id="KW-1185">Reference proteome</keyword>
<evidence type="ECO:0000256" key="5">
    <source>
        <dbReference type="ARBA" id="ARBA00022764"/>
    </source>
</evidence>